<dbReference type="SUPFAM" id="SSF51445">
    <property type="entry name" value="(Trans)glycosidases"/>
    <property type="match status" value="1"/>
</dbReference>
<feature type="domain" description="Beta-hexosaminidase bacterial type N-terminal" evidence="8">
    <location>
        <begin position="20"/>
        <end position="156"/>
    </location>
</feature>
<dbReference type="EC" id="3.2.1.52" evidence="3"/>
<reference evidence="10 11" key="1">
    <citation type="submission" date="2016-08" db="EMBL/GenBank/DDBJ databases">
        <authorList>
            <person name="Seilhamer J.J."/>
        </authorList>
    </citation>
    <scope>NUCLEOTIDE SEQUENCE [LARGE SCALE GENOMIC DNA]</scope>
    <source>
        <strain evidence="10 11">DX4</strain>
    </source>
</reference>
<dbReference type="Pfam" id="PF13290">
    <property type="entry name" value="CHB_HEX_C_1"/>
    <property type="match status" value="1"/>
</dbReference>
<evidence type="ECO:0000313" key="11">
    <source>
        <dbReference type="Proteomes" id="UP000094313"/>
    </source>
</evidence>
<dbReference type="AlphaFoldDB" id="A0A1D7QQL8"/>
<keyword evidence="11" id="KW-1185">Reference proteome</keyword>
<dbReference type="CDD" id="cd06563">
    <property type="entry name" value="GH20_chitobiase-like"/>
    <property type="match status" value="1"/>
</dbReference>
<protein>
    <recommendedName>
        <fullName evidence="3">beta-N-acetylhexosaminidase</fullName>
        <ecNumber evidence="3">3.2.1.52</ecNumber>
    </recommendedName>
</protein>
<evidence type="ECO:0000256" key="2">
    <source>
        <dbReference type="ARBA" id="ARBA00006285"/>
    </source>
</evidence>
<accession>A0A1D7QQL8</accession>
<dbReference type="PANTHER" id="PTHR22600:SF57">
    <property type="entry name" value="BETA-N-ACETYLHEXOSAMINIDASE"/>
    <property type="match status" value="1"/>
</dbReference>
<evidence type="ECO:0000313" key="10">
    <source>
        <dbReference type="EMBL" id="AOM80972.1"/>
    </source>
</evidence>
<evidence type="ECO:0000259" key="8">
    <source>
        <dbReference type="Pfam" id="PF02838"/>
    </source>
</evidence>
<dbReference type="InterPro" id="IPR029018">
    <property type="entry name" value="Hex-like_dom2"/>
</dbReference>
<evidence type="ECO:0000256" key="3">
    <source>
        <dbReference type="ARBA" id="ARBA00012663"/>
    </source>
</evidence>
<evidence type="ECO:0000259" key="9">
    <source>
        <dbReference type="Pfam" id="PF13290"/>
    </source>
</evidence>
<sequence>MPIYLCVLIFICHTGRAQTKPAIIPEPVSLIQGKGVFVIDKNTSLIIPSGHAELATLGSRLNDWISLQTGQMLPVKNKTTASDHAIRIVLNPALKTSGNDEGYELSVTEHEVKLQARKTAGIFYGLQTLRQLLQLSAKGDKQGEQSSLPAVEIIDYPRLKWRGLMLDVSRHFFSKDFVKKYIDDMARYKFNVFHWHLTDDQGWRIEIKSFPRLTEVGAWRVPRTGQWWSFEPPQKNEKATYGGYYTQEDVKEIIAYAKERHITVVPEIDVPGHSLAAIASYPYLSATGYIYPVNPGSKFYDIDDNTLNPADERVYTFLDKVFTEVAALFPGDYIHIGGDECTKLFWQRSAVVQDFMKKQGIKTEQELQSYFIKRVEKILKKKKKKLIGWDEILEGGLAPEAIVMSWRGMDGGIESAKQGHQVILTPNNHTYLDLYQGDPLLEPDTYDMLRLQKTYQWNPVPPGIDSTLVLGGQGNLWTESVPSGRHAEYMTWPRSLALSEVFWSPAAKQSWTYFQEKLTPQFKILDAAQISYSKAAFDVLATAKFDQQKQLLVDLGTDIDGLDIYYTLDNTNPDASSARYSGTSIIIPKSSYQLRAQSFKGNIAVGKLLIAPREVLTKRAGD</sequence>
<dbReference type="GO" id="GO:0030203">
    <property type="term" value="P:glycosaminoglycan metabolic process"/>
    <property type="evidence" value="ECO:0007669"/>
    <property type="project" value="TreeGrafter"/>
</dbReference>
<keyword evidence="5" id="KW-0326">Glycosidase</keyword>
<feature type="domain" description="GH29D-like beta-sandwich" evidence="9">
    <location>
        <begin position="553"/>
        <end position="601"/>
    </location>
</feature>
<dbReference type="GO" id="GO:0016020">
    <property type="term" value="C:membrane"/>
    <property type="evidence" value="ECO:0007669"/>
    <property type="project" value="TreeGrafter"/>
</dbReference>
<keyword evidence="4" id="KW-0378">Hydrolase</keyword>
<dbReference type="InterPro" id="IPR017853">
    <property type="entry name" value="GH"/>
</dbReference>
<dbReference type="PANTHER" id="PTHR22600">
    <property type="entry name" value="BETA-HEXOSAMINIDASE"/>
    <property type="match status" value="1"/>
</dbReference>
<dbReference type="InterPro" id="IPR015882">
    <property type="entry name" value="HEX_bac_N"/>
</dbReference>
<dbReference type="InterPro" id="IPR025705">
    <property type="entry name" value="Beta_hexosaminidase_sua/sub"/>
</dbReference>
<evidence type="ECO:0000256" key="1">
    <source>
        <dbReference type="ARBA" id="ARBA00001231"/>
    </source>
</evidence>
<comment type="similarity">
    <text evidence="2">Belongs to the glycosyl hydrolase 20 family.</text>
</comment>
<dbReference type="EMBL" id="CP017141">
    <property type="protein sequence ID" value="AOM80972.1"/>
    <property type="molecule type" value="Genomic_DNA"/>
</dbReference>
<dbReference type="SUPFAM" id="SSF55545">
    <property type="entry name" value="beta-N-acetylhexosaminidase-like domain"/>
    <property type="match status" value="1"/>
</dbReference>
<dbReference type="Pfam" id="PF02838">
    <property type="entry name" value="Glyco_hydro_20b"/>
    <property type="match status" value="1"/>
</dbReference>
<feature type="active site" description="Proton donor" evidence="6">
    <location>
        <position position="340"/>
    </location>
</feature>
<gene>
    <name evidence="10" type="ORF">BFS30_23285</name>
</gene>
<proteinExistence type="inferred from homology"/>
<comment type="catalytic activity">
    <reaction evidence="1">
        <text>Hydrolysis of terminal non-reducing N-acetyl-D-hexosamine residues in N-acetyl-beta-D-hexosaminides.</text>
        <dbReference type="EC" id="3.2.1.52"/>
    </reaction>
</comment>
<feature type="domain" description="Glycoside hydrolase family 20 catalytic" evidence="7">
    <location>
        <begin position="160"/>
        <end position="505"/>
    </location>
</feature>
<evidence type="ECO:0000256" key="5">
    <source>
        <dbReference type="ARBA" id="ARBA00023295"/>
    </source>
</evidence>
<evidence type="ECO:0000256" key="6">
    <source>
        <dbReference type="PIRSR" id="PIRSR625705-1"/>
    </source>
</evidence>
<dbReference type="GO" id="GO:0004563">
    <property type="term" value="F:beta-N-acetylhexosaminidase activity"/>
    <property type="evidence" value="ECO:0007669"/>
    <property type="project" value="UniProtKB-EC"/>
</dbReference>
<name>A0A1D7QQL8_9SPHI</name>
<dbReference type="InterPro" id="IPR015883">
    <property type="entry name" value="Glyco_hydro_20_cat"/>
</dbReference>
<dbReference type="InterPro" id="IPR059177">
    <property type="entry name" value="GH29D-like_dom"/>
</dbReference>
<dbReference type="Pfam" id="PF00728">
    <property type="entry name" value="Glyco_hydro_20"/>
    <property type="match status" value="1"/>
</dbReference>
<organism evidence="10 11">
    <name type="scientific">Pedobacter steynii</name>
    <dbReference type="NCBI Taxonomy" id="430522"/>
    <lineage>
        <taxon>Bacteria</taxon>
        <taxon>Pseudomonadati</taxon>
        <taxon>Bacteroidota</taxon>
        <taxon>Sphingobacteriia</taxon>
        <taxon>Sphingobacteriales</taxon>
        <taxon>Sphingobacteriaceae</taxon>
        <taxon>Pedobacter</taxon>
    </lineage>
</organism>
<evidence type="ECO:0000259" key="7">
    <source>
        <dbReference type="Pfam" id="PF00728"/>
    </source>
</evidence>
<dbReference type="Gene3D" id="3.30.379.10">
    <property type="entry name" value="Chitobiase/beta-hexosaminidase domain 2-like"/>
    <property type="match status" value="1"/>
</dbReference>
<dbReference type="Gene3D" id="3.20.20.80">
    <property type="entry name" value="Glycosidases"/>
    <property type="match status" value="1"/>
</dbReference>
<evidence type="ECO:0000256" key="4">
    <source>
        <dbReference type="ARBA" id="ARBA00022801"/>
    </source>
</evidence>
<dbReference type="Proteomes" id="UP000094313">
    <property type="component" value="Chromosome"/>
</dbReference>
<dbReference type="KEGG" id="psty:BFS30_23285"/>
<dbReference type="GO" id="GO:0005975">
    <property type="term" value="P:carbohydrate metabolic process"/>
    <property type="evidence" value="ECO:0007669"/>
    <property type="project" value="InterPro"/>
</dbReference>
<dbReference type="PRINTS" id="PR00738">
    <property type="entry name" value="GLHYDRLASE20"/>
</dbReference>